<dbReference type="PIRSF" id="PIRSF000429">
    <property type="entry name" value="Ac-CoA_Ac_transf"/>
    <property type="match status" value="1"/>
</dbReference>
<evidence type="ECO:0000256" key="2">
    <source>
        <dbReference type="ARBA" id="ARBA00022679"/>
    </source>
</evidence>
<dbReference type="Pfam" id="PF00108">
    <property type="entry name" value="Thiolase_N"/>
    <property type="match status" value="1"/>
</dbReference>
<comment type="similarity">
    <text evidence="1 5">Belongs to the thiolase-like superfamily. Thiolase family.</text>
</comment>
<feature type="active site" description="Proton acceptor" evidence="4">
    <location>
        <position position="386"/>
    </location>
</feature>
<name>A0A370N9K3_9BURK</name>
<evidence type="ECO:0000259" key="6">
    <source>
        <dbReference type="Pfam" id="PF00108"/>
    </source>
</evidence>
<dbReference type="InterPro" id="IPR002155">
    <property type="entry name" value="Thiolase"/>
</dbReference>
<dbReference type="NCBIfam" id="TIGR01930">
    <property type="entry name" value="AcCoA-C-Actrans"/>
    <property type="match status" value="1"/>
</dbReference>
<feature type="active site" description="Proton acceptor" evidence="4">
    <location>
        <position position="356"/>
    </location>
</feature>
<dbReference type="RefSeq" id="WP_115216676.1">
    <property type="nucleotide sequence ID" value="NZ_QKWJ01000138.1"/>
</dbReference>
<dbReference type="EC" id="2.3.1.9" evidence="8"/>
<feature type="domain" description="Thiolase N-terminal" evidence="6">
    <location>
        <begin position="9"/>
        <end position="269"/>
    </location>
</feature>
<dbReference type="GO" id="GO:0003985">
    <property type="term" value="F:acetyl-CoA C-acetyltransferase activity"/>
    <property type="evidence" value="ECO:0007669"/>
    <property type="project" value="UniProtKB-EC"/>
</dbReference>
<protein>
    <submittedName>
        <fullName evidence="8">Acetyl-CoA C-acetyltransferase</fullName>
        <ecNumber evidence="8">2.3.1.9</ecNumber>
    </submittedName>
</protein>
<proteinExistence type="inferred from homology"/>
<dbReference type="Proteomes" id="UP000255165">
    <property type="component" value="Unassembled WGS sequence"/>
</dbReference>
<feature type="active site" description="Acyl-thioester intermediate" evidence="4">
    <location>
        <position position="93"/>
    </location>
</feature>
<dbReference type="PROSITE" id="PS00099">
    <property type="entry name" value="THIOLASE_3"/>
    <property type="match status" value="1"/>
</dbReference>
<feature type="domain" description="Thiolase C-terminal" evidence="7">
    <location>
        <begin position="277"/>
        <end position="398"/>
    </location>
</feature>
<dbReference type="AlphaFoldDB" id="A0A370N9K3"/>
<accession>A0A370N9K3</accession>
<evidence type="ECO:0000313" key="9">
    <source>
        <dbReference type="Proteomes" id="UP000255165"/>
    </source>
</evidence>
<dbReference type="PROSITE" id="PS00098">
    <property type="entry name" value="THIOLASE_1"/>
    <property type="match status" value="1"/>
</dbReference>
<dbReference type="InterPro" id="IPR020616">
    <property type="entry name" value="Thiolase_N"/>
</dbReference>
<keyword evidence="3 5" id="KW-0012">Acyltransferase</keyword>
<sequence length="400" mass="41740">MVNSTNDPVVVLSVARTPIGGFQGELSSLTAPEMGGAAIRAAVERAGLTPSCIQELLMGCVLPAGVGQAPTRQAGIRGGLELATPCTTISKVCGSGMKAVMLAHDLLLANSNDIMIAGGMESMSNAPYLLPKARAGYRLGHGKVMDHMFLDGLEDQYSEDTRGRLMGTFAEDCAATYGFTREAQDEWAVMSTLRAQAAIDAGSFAWETVPLTVDARKGPVSVTRDEQPLKADLNRVPTLKPAFKREGTVTAANSSSISDGAAAMVLTRKSIADKKQLQPLARIMGHATHAQTPATFTTAPIGAIRKLLDGLGWAASAVDLWEINEAFAVVAMAVVQDLHLDREKVNIHGGACALGHPIGASGTRILVTLIGALRRTGGRRGIASLCIGGGEATAVAVEMV</sequence>
<evidence type="ECO:0000256" key="5">
    <source>
        <dbReference type="RuleBase" id="RU003557"/>
    </source>
</evidence>
<reference evidence="9" key="1">
    <citation type="submission" date="2018-06" db="EMBL/GenBank/DDBJ databases">
        <authorList>
            <person name="Feng T."/>
            <person name="Jeon C.O."/>
        </authorList>
    </citation>
    <scope>NUCLEOTIDE SEQUENCE [LARGE SCALE GENOMIC DNA]</scope>
    <source>
        <strain evidence="9">S23</strain>
    </source>
</reference>
<evidence type="ECO:0000256" key="4">
    <source>
        <dbReference type="PIRSR" id="PIRSR000429-1"/>
    </source>
</evidence>
<dbReference type="PANTHER" id="PTHR18919:SF138">
    <property type="entry name" value="ACETYL-COA C-ACETYLTRANSFERASE"/>
    <property type="match status" value="1"/>
</dbReference>
<organism evidence="8 9">
    <name type="scientific">Cupriavidus lacunae</name>
    <dbReference type="NCBI Taxonomy" id="2666307"/>
    <lineage>
        <taxon>Bacteria</taxon>
        <taxon>Pseudomonadati</taxon>
        <taxon>Pseudomonadota</taxon>
        <taxon>Betaproteobacteria</taxon>
        <taxon>Burkholderiales</taxon>
        <taxon>Burkholderiaceae</taxon>
        <taxon>Cupriavidus</taxon>
    </lineage>
</organism>
<comment type="caution">
    <text evidence="8">The sequence shown here is derived from an EMBL/GenBank/DDBJ whole genome shotgun (WGS) entry which is preliminary data.</text>
</comment>
<evidence type="ECO:0000256" key="1">
    <source>
        <dbReference type="ARBA" id="ARBA00010982"/>
    </source>
</evidence>
<evidence type="ECO:0000259" key="7">
    <source>
        <dbReference type="Pfam" id="PF02803"/>
    </source>
</evidence>
<dbReference type="InterPro" id="IPR020617">
    <property type="entry name" value="Thiolase_C"/>
</dbReference>
<dbReference type="InterPro" id="IPR020615">
    <property type="entry name" value="Thiolase_acyl_enz_int_AS"/>
</dbReference>
<dbReference type="EMBL" id="QKWJ01000138">
    <property type="protein sequence ID" value="RDK02267.1"/>
    <property type="molecule type" value="Genomic_DNA"/>
</dbReference>
<dbReference type="CDD" id="cd00751">
    <property type="entry name" value="thiolase"/>
    <property type="match status" value="1"/>
</dbReference>
<dbReference type="Gene3D" id="3.40.47.10">
    <property type="match status" value="2"/>
</dbReference>
<keyword evidence="9" id="KW-1185">Reference proteome</keyword>
<gene>
    <name evidence="8" type="ORF">DN412_40565</name>
</gene>
<dbReference type="SUPFAM" id="SSF53901">
    <property type="entry name" value="Thiolase-like"/>
    <property type="match status" value="2"/>
</dbReference>
<dbReference type="InterPro" id="IPR020610">
    <property type="entry name" value="Thiolase_AS"/>
</dbReference>
<evidence type="ECO:0000256" key="3">
    <source>
        <dbReference type="ARBA" id="ARBA00023315"/>
    </source>
</evidence>
<dbReference type="PANTHER" id="PTHR18919">
    <property type="entry name" value="ACETYL-COA C-ACYLTRANSFERASE"/>
    <property type="match status" value="1"/>
</dbReference>
<keyword evidence="2 5" id="KW-0808">Transferase</keyword>
<dbReference type="InterPro" id="IPR016039">
    <property type="entry name" value="Thiolase-like"/>
</dbReference>
<dbReference type="Pfam" id="PF02803">
    <property type="entry name" value="Thiolase_C"/>
    <property type="match status" value="1"/>
</dbReference>
<evidence type="ECO:0000313" key="8">
    <source>
        <dbReference type="EMBL" id="RDK02267.1"/>
    </source>
</evidence>